<feature type="transmembrane region" description="Helical" evidence="1">
    <location>
        <begin position="6"/>
        <end position="27"/>
    </location>
</feature>
<dbReference type="Proteomes" id="UP000694018">
    <property type="component" value="Chromosome"/>
</dbReference>
<dbReference type="AlphaFoldDB" id="A0A8F5GTS5"/>
<keyword evidence="1" id="KW-0472">Membrane</keyword>
<keyword evidence="1" id="KW-1133">Transmembrane helix</keyword>
<keyword evidence="1" id="KW-0812">Transmembrane</keyword>
<evidence type="ECO:0000313" key="2">
    <source>
        <dbReference type="EMBL" id="QXJ29263.1"/>
    </source>
</evidence>
<proteinExistence type="predicted"/>
<name>A0A8F5GTS5_SACSH</name>
<accession>A0A8F5GTS5</accession>
<feature type="transmembrane region" description="Helical" evidence="1">
    <location>
        <begin position="39"/>
        <end position="62"/>
    </location>
</feature>
<evidence type="ECO:0000256" key="1">
    <source>
        <dbReference type="SAM" id="Phobius"/>
    </source>
</evidence>
<dbReference type="KEGG" id="sshi:J5U23_02132"/>
<protein>
    <submittedName>
        <fullName evidence="2">Uncharacterized protein</fullName>
    </submittedName>
</protein>
<sequence length="68" mass="7921">MIKYPLSTLALILNVIVSLLPYCWWTYSVGGIVKINDSLFLLNIYFEGQYLYISNFINVLLLHSDFML</sequence>
<gene>
    <name evidence="2" type="ORF">J5U23_02132</name>
</gene>
<evidence type="ECO:0000313" key="3">
    <source>
        <dbReference type="Proteomes" id="UP000694018"/>
    </source>
</evidence>
<reference evidence="2" key="1">
    <citation type="journal article" date="2021" name="Environ. Microbiol.">
        <title>New insights into the diversity and evolution of the archaeal mobilome from three complete genomes of Saccharolobus shibatae.</title>
        <authorList>
            <person name="Medvedeva S."/>
            <person name="Brandt D."/>
            <person name="Cvirkaite-Krupovic V."/>
            <person name="Liu Y."/>
            <person name="Severinov K."/>
            <person name="Ishino S."/>
            <person name="Ishino Y."/>
            <person name="Prangishvili D."/>
            <person name="Kalinowski J."/>
            <person name="Krupovic M."/>
        </authorList>
    </citation>
    <scope>NUCLEOTIDE SEQUENCE</scope>
    <source>
        <strain evidence="2">B12</strain>
    </source>
</reference>
<dbReference type="EMBL" id="CP077717">
    <property type="protein sequence ID" value="QXJ29263.1"/>
    <property type="molecule type" value="Genomic_DNA"/>
</dbReference>
<organism evidence="2 3">
    <name type="scientific">Saccharolobus shibatae (strain ATCC 51178 / DSM 5389 / JCM 8931 / NBRC 15437 / B12)</name>
    <name type="common">Sulfolobus shibatae</name>
    <dbReference type="NCBI Taxonomy" id="523848"/>
    <lineage>
        <taxon>Archaea</taxon>
        <taxon>Thermoproteota</taxon>
        <taxon>Thermoprotei</taxon>
        <taxon>Sulfolobales</taxon>
        <taxon>Sulfolobaceae</taxon>
        <taxon>Saccharolobus</taxon>
    </lineage>
</organism>